<dbReference type="EMBL" id="GBXM01022797">
    <property type="protein sequence ID" value="JAH85780.1"/>
    <property type="molecule type" value="Transcribed_RNA"/>
</dbReference>
<proteinExistence type="predicted"/>
<evidence type="ECO:0000313" key="1">
    <source>
        <dbReference type="EMBL" id="JAH85780.1"/>
    </source>
</evidence>
<sequence length="50" mass="5838">MVISWEKPQTTGHFCNEGEEEVLHFNEGFFAFHTSFLLLLSTESTFLWAQ</sequence>
<accession>A0A0E9W8A7</accession>
<reference evidence="1" key="1">
    <citation type="submission" date="2014-11" db="EMBL/GenBank/DDBJ databases">
        <authorList>
            <person name="Amaro Gonzalez C."/>
        </authorList>
    </citation>
    <scope>NUCLEOTIDE SEQUENCE</scope>
</reference>
<reference evidence="1" key="2">
    <citation type="journal article" date="2015" name="Fish Shellfish Immunol.">
        <title>Early steps in the European eel (Anguilla anguilla)-Vibrio vulnificus interaction in the gills: Role of the RtxA13 toxin.</title>
        <authorList>
            <person name="Callol A."/>
            <person name="Pajuelo D."/>
            <person name="Ebbesson L."/>
            <person name="Teles M."/>
            <person name="MacKenzie S."/>
            <person name="Amaro C."/>
        </authorList>
    </citation>
    <scope>NUCLEOTIDE SEQUENCE</scope>
</reference>
<protein>
    <submittedName>
        <fullName evidence="1">Uncharacterized protein</fullName>
    </submittedName>
</protein>
<name>A0A0E9W8A7_ANGAN</name>
<organism evidence="1">
    <name type="scientific">Anguilla anguilla</name>
    <name type="common">European freshwater eel</name>
    <name type="synonym">Muraena anguilla</name>
    <dbReference type="NCBI Taxonomy" id="7936"/>
    <lineage>
        <taxon>Eukaryota</taxon>
        <taxon>Metazoa</taxon>
        <taxon>Chordata</taxon>
        <taxon>Craniata</taxon>
        <taxon>Vertebrata</taxon>
        <taxon>Euteleostomi</taxon>
        <taxon>Actinopterygii</taxon>
        <taxon>Neopterygii</taxon>
        <taxon>Teleostei</taxon>
        <taxon>Anguilliformes</taxon>
        <taxon>Anguillidae</taxon>
        <taxon>Anguilla</taxon>
    </lineage>
</organism>
<dbReference type="AlphaFoldDB" id="A0A0E9W8A7"/>